<dbReference type="Proteomes" id="UP000182769">
    <property type="component" value="Unassembled WGS sequence"/>
</dbReference>
<dbReference type="Pfam" id="PF14375">
    <property type="entry name" value="Cys_rich_CWC"/>
    <property type="match status" value="1"/>
</dbReference>
<proteinExistence type="predicted"/>
<accession>A0A0K6IH75</accession>
<keyword evidence="2" id="KW-1185">Reference proteome</keyword>
<sequence length="94" mass="10074">MSSIDSTRCPLCGENNQCAVTLGQDPSTCWCHQPDIVIDKVLLSKIPSVAQGKACICKQCVAFAAQSRQGEQANLNGLSSDAHLDSFFDTLKKS</sequence>
<dbReference type="EMBL" id="CYHG01000001">
    <property type="protein sequence ID" value="CUB02428.1"/>
    <property type="molecule type" value="Genomic_DNA"/>
</dbReference>
<name>A0A0K6IH75_9GAMM</name>
<organism evidence="1 2">
    <name type="scientific">Marinomonas fungiae</name>
    <dbReference type="NCBI Taxonomy" id="1137284"/>
    <lineage>
        <taxon>Bacteria</taxon>
        <taxon>Pseudomonadati</taxon>
        <taxon>Pseudomonadota</taxon>
        <taxon>Gammaproteobacteria</taxon>
        <taxon>Oceanospirillales</taxon>
        <taxon>Oceanospirillaceae</taxon>
        <taxon>Marinomonas</taxon>
    </lineage>
</organism>
<gene>
    <name evidence="1" type="ORF">Ga0061065_101261</name>
</gene>
<evidence type="ECO:0000313" key="2">
    <source>
        <dbReference type="Proteomes" id="UP000182769"/>
    </source>
</evidence>
<protein>
    <submittedName>
        <fullName evidence="1">Cysteine-rich CWC</fullName>
    </submittedName>
</protein>
<evidence type="ECO:0000313" key="1">
    <source>
        <dbReference type="EMBL" id="CUB02428.1"/>
    </source>
</evidence>
<reference evidence="2" key="1">
    <citation type="submission" date="2015-08" db="EMBL/GenBank/DDBJ databases">
        <authorList>
            <person name="Varghese N."/>
        </authorList>
    </citation>
    <scope>NUCLEOTIDE SEQUENCE [LARGE SCALE GENOMIC DNA]</scope>
    <source>
        <strain evidence="2">JCM 18476</strain>
    </source>
</reference>
<dbReference type="STRING" id="1137284.GCA_001418205_00262"/>
<dbReference type="AlphaFoldDB" id="A0A0K6IH75"/>
<dbReference type="InterPro" id="IPR032720">
    <property type="entry name" value="Cys_rich_CWC"/>
</dbReference>